<dbReference type="Proteomes" id="UP001500842">
    <property type="component" value="Unassembled WGS sequence"/>
</dbReference>
<gene>
    <name evidence="1" type="ORF">GCM10009788_47790</name>
</gene>
<dbReference type="SUPFAM" id="SSF54637">
    <property type="entry name" value="Thioesterase/thiol ester dehydrase-isomerase"/>
    <property type="match status" value="1"/>
</dbReference>
<dbReference type="InterPro" id="IPR029069">
    <property type="entry name" value="HotDog_dom_sf"/>
</dbReference>
<organism evidence="1 2">
    <name type="scientific">Nocardioides humi</name>
    <dbReference type="NCBI Taxonomy" id="449461"/>
    <lineage>
        <taxon>Bacteria</taxon>
        <taxon>Bacillati</taxon>
        <taxon>Actinomycetota</taxon>
        <taxon>Actinomycetes</taxon>
        <taxon>Propionibacteriales</taxon>
        <taxon>Nocardioidaceae</taxon>
        <taxon>Nocardioides</taxon>
    </lineage>
</organism>
<evidence type="ECO:0000313" key="2">
    <source>
        <dbReference type="Proteomes" id="UP001500842"/>
    </source>
</evidence>
<comment type="caution">
    <text evidence="1">The sequence shown here is derived from an EMBL/GenBank/DDBJ whole genome shotgun (WGS) entry which is preliminary data.</text>
</comment>
<reference evidence="1 2" key="1">
    <citation type="journal article" date="2019" name="Int. J. Syst. Evol. Microbiol.">
        <title>The Global Catalogue of Microorganisms (GCM) 10K type strain sequencing project: providing services to taxonomists for standard genome sequencing and annotation.</title>
        <authorList>
            <consortium name="The Broad Institute Genomics Platform"/>
            <consortium name="The Broad Institute Genome Sequencing Center for Infectious Disease"/>
            <person name="Wu L."/>
            <person name="Ma J."/>
        </authorList>
    </citation>
    <scope>NUCLEOTIDE SEQUENCE [LARGE SCALE GENOMIC DNA]</scope>
    <source>
        <strain evidence="1 2">JCM 14942</strain>
    </source>
</reference>
<proteinExistence type="predicted"/>
<name>A0ABN2BF66_9ACTN</name>
<dbReference type="RefSeq" id="WP_141004360.1">
    <property type="nucleotide sequence ID" value="NZ_BAAAOR010000037.1"/>
</dbReference>
<evidence type="ECO:0000313" key="1">
    <source>
        <dbReference type="EMBL" id="GAA1539471.1"/>
    </source>
</evidence>
<protein>
    <recommendedName>
        <fullName evidence="3">Thioesterase family protein</fullName>
    </recommendedName>
</protein>
<sequence>MTSLPPLIVPHRFNGPARSGNGGWTAGALAATLPAQGIGTPVMVTLRQPPPLDLPMPVLPTAAGATLTHDGKPVAEAVYADNRPVPVAPVPASVAAEAEPGYPGHRTHPFPTCFVCGPDRRVGDGLRIFAGPLPAHGRSGPDDERVAATWTPHESAVPIAWAALDCPGGWASDLEGRPAVLGRITTEVRSLPRTSERYVVVGEVRGIEGRKTHTAATLYGPDDEVVAAAEHVWIAVDPREFR</sequence>
<keyword evidence="2" id="KW-1185">Reference proteome</keyword>
<accession>A0ABN2BF66</accession>
<evidence type="ECO:0008006" key="3">
    <source>
        <dbReference type="Google" id="ProtNLM"/>
    </source>
</evidence>
<dbReference type="Gene3D" id="3.10.129.10">
    <property type="entry name" value="Hotdog Thioesterase"/>
    <property type="match status" value="1"/>
</dbReference>
<dbReference type="EMBL" id="BAAAOR010000037">
    <property type="protein sequence ID" value="GAA1539471.1"/>
    <property type="molecule type" value="Genomic_DNA"/>
</dbReference>